<organism evidence="2">
    <name type="scientific">uncultured Caudovirales phage</name>
    <dbReference type="NCBI Taxonomy" id="2100421"/>
    <lineage>
        <taxon>Viruses</taxon>
        <taxon>Duplodnaviria</taxon>
        <taxon>Heunggongvirae</taxon>
        <taxon>Uroviricota</taxon>
        <taxon>Caudoviricetes</taxon>
        <taxon>Peduoviridae</taxon>
        <taxon>Maltschvirus</taxon>
        <taxon>Maltschvirus maltsch</taxon>
    </lineage>
</organism>
<proteinExistence type="predicted"/>
<evidence type="ECO:0000313" key="1">
    <source>
        <dbReference type="EMBL" id="CAB4148500.1"/>
    </source>
</evidence>
<dbReference type="InterPro" id="IPR021474">
    <property type="entry name" value="DUF3127"/>
</dbReference>
<protein>
    <recommendedName>
        <fullName evidence="4">DUF3127 domain-containing protein</fullName>
    </recommendedName>
</protein>
<dbReference type="EMBL" id="LR797124">
    <property type="protein sequence ID" value="CAB4188231.1"/>
    <property type="molecule type" value="Genomic_DNA"/>
</dbReference>
<dbReference type="EMBL" id="LR796500">
    <property type="protein sequence ID" value="CAB4148500.1"/>
    <property type="molecule type" value="Genomic_DNA"/>
</dbReference>
<evidence type="ECO:0008006" key="4">
    <source>
        <dbReference type="Google" id="ProtNLM"/>
    </source>
</evidence>
<name>A0A6J5N4C5_9CAUD</name>
<gene>
    <name evidence="3" type="ORF">UFOVP1178_2</name>
    <name evidence="1" type="ORF">UFOVP522_8</name>
    <name evidence="2" type="ORF">UFOVP624_13</name>
</gene>
<evidence type="ECO:0000313" key="2">
    <source>
        <dbReference type="EMBL" id="CAB4153628.1"/>
    </source>
</evidence>
<dbReference type="Pfam" id="PF11325">
    <property type="entry name" value="DUF3127"/>
    <property type="match status" value="1"/>
</dbReference>
<dbReference type="EMBL" id="LR796602">
    <property type="protein sequence ID" value="CAB4153628.1"/>
    <property type="molecule type" value="Genomic_DNA"/>
</dbReference>
<sequence length="104" mass="12073">MIGVVKKIGEKVQITDKFAKQEINIETNSKYPEVIQFEFINDKTSLIETVAVNDAVEISFDIRGREWNERFFTRLQGFDCNILERAKVETKIQADEQADDDLPF</sequence>
<accession>A0A6J5N4C5</accession>
<reference evidence="2" key="1">
    <citation type="submission" date="2020-04" db="EMBL/GenBank/DDBJ databases">
        <authorList>
            <person name="Chiriac C."/>
            <person name="Salcher M."/>
            <person name="Ghai R."/>
            <person name="Kavagutti S V."/>
        </authorList>
    </citation>
    <scope>NUCLEOTIDE SEQUENCE</scope>
</reference>
<evidence type="ECO:0000313" key="3">
    <source>
        <dbReference type="EMBL" id="CAB4188231.1"/>
    </source>
</evidence>